<evidence type="ECO:0000313" key="12">
    <source>
        <dbReference type="Proteomes" id="UP000431401"/>
    </source>
</evidence>
<dbReference type="Proteomes" id="UP000431401">
    <property type="component" value="Unassembled WGS sequence"/>
</dbReference>
<evidence type="ECO:0000256" key="9">
    <source>
        <dbReference type="SAM" id="Phobius"/>
    </source>
</evidence>
<dbReference type="InterPro" id="IPR043428">
    <property type="entry name" value="LivM-like"/>
</dbReference>
<keyword evidence="12" id="KW-1185">Reference proteome</keyword>
<evidence type="ECO:0000256" key="7">
    <source>
        <dbReference type="ARBA" id="ARBA00022989"/>
    </source>
</evidence>
<evidence type="ECO:0000256" key="6">
    <source>
        <dbReference type="ARBA" id="ARBA00022840"/>
    </source>
</evidence>
<reference evidence="11 12" key="1">
    <citation type="submission" date="2019-10" db="EMBL/GenBank/DDBJ databases">
        <title>Nocardia macrotermitis sp. nov. and Nocardia aurantia sp. nov., isolated from the gut of fungus growing-termite Macrotermes natalensis.</title>
        <authorList>
            <person name="Benndorf R."/>
            <person name="Schwitalla J."/>
            <person name="Martin K."/>
            <person name="De Beer W."/>
            <person name="Kaster A.-K."/>
            <person name="Vollmers J."/>
            <person name="Poulsen M."/>
            <person name="Beemelmanns C."/>
        </authorList>
    </citation>
    <scope>NUCLEOTIDE SEQUENCE [LARGE SCALE GENOMIC DNA]</scope>
    <source>
        <strain evidence="11 12">RB56</strain>
    </source>
</reference>
<feature type="transmembrane region" description="Helical" evidence="9">
    <location>
        <begin position="381"/>
        <end position="403"/>
    </location>
</feature>
<gene>
    <name evidence="11" type="primary">btuD_29</name>
    <name evidence="11" type="ORF">NRB56_74550</name>
</gene>
<keyword evidence="4 9" id="KW-0812">Transmembrane</keyword>
<feature type="transmembrane region" description="Helical" evidence="9">
    <location>
        <begin position="63"/>
        <end position="84"/>
    </location>
</feature>
<feature type="domain" description="ABC transporter" evidence="10">
    <location>
        <begin position="643"/>
        <end position="889"/>
    </location>
</feature>
<dbReference type="Pfam" id="PF12399">
    <property type="entry name" value="BCA_ABC_TP_C"/>
    <property type="match status" value="1"/>
</dbReference>
<dbReference type="InterPro" id="IPR051120">
    <property type="entry name" value="ABC_AA/LPS_Transport"/>
</dbReference>
<dbReference type="GO" id="GO:0016887">
    <property type="term" value="F:ATP hydrolysis activity"/>
    <property type="evidence" value="ECO:0007669"/>
    <property type="project" value="InterPro"/>
</dbReference>
<accession>A0A7K0E3W1</accession>
<name>A0A7K0E3W1_9NOCA</name>
<feature type="transmembrane region" description="Helical" evidence="9">
    <location>
        <begin position="96"/>
        <end position="117"/>
    </location>
</feature>
<protein>
    <submittedName>
        <fullName evidence="11">Vitamin B12 import ATP-binding protein BtuD</fullName>
    </submittedName>
</protein>
<comment type="caution">
    <text evidence="11">The sequence shown here is derived from an EMBL/GenBank/DDBJ whole genome shotgun (WGS) entry which is preliminary data.</text>
</comment>
<organism evidence="11 12">
    <name type="scientific">Nocardia aurantia</name>
    <dbReference type="NCBI Taxonomy" id="2585199"/>
    <lineage>
        <taxon>Bacteria</taxon>
        <taxon>Bacillati</taxon>
        <taxon>Actinomycetota</taxon>
        <taxon>Actinomycetes</taxon>
        <taxon>Mycobacteriales</taxon>
        <taxon>Nocardiaceae</taxon>
        <taxon>Nocardia</taxon>
    </lineage>
</organism>
<dbReference type="CDD" id="cd06581">
    <property type="entry name" value="TM_PBP1_LivM_like"/>
    <property type="match status" value="1"/>
</dbReference>
<evidence type="ECO:0000256" key="4">
    <source>
        <dbReference type="ARBA" id="ARBA00022692"/>
    </source>
</evidence>
<feature type="transmembrane region" description="Helical" evidence="9">
    <location>
        <begin position="458"/>
        <end position="476"/>
    </location>
</feature>
<dbReference type="OrthoDB" id="3396710at2"/>
<evidence type="ECO:0000256" key="1">
    <source>
        <dbReference type="ARBA" id="ARBA00004651"/>
    </source>
</evidence>
<dbReference type="Pfam" id="PF02653">
    <property type="entry name" value="BPD_transp_2"/>
    <property type="match status" value="2"/>
</dbReference>
<dbReference type="GO" id="GO:0015658">
    <property type="term" value="F:branched-chain amino acid transmembrane transporter activity"/>
    <property type="evidence" value="ECO:0007669"/>
    <property type="project" value="InterPro"/>
</dbReference>
<keyword evidence="7 9" id="KW-1133">Transmembrane helix</keyword>
<feature type="transmembrane region" description="Helical" evidence="9">
    <location>
        <begin position="242"/>
        <end position="259"/>
    </location>
</feature>
<feature type="transmembrane region" description="Helical" evidence="9">
    <location>
        <begin position="265"/>
        <end position="283"/>
    </location>
</feature>
<dbReference type="InterPro" id="IPR001851">
    <property type="entry name" value="ABC_transp_permease"/>
</dbReference>
<dbReference type="Pfam" id="PF00005">
    <property type="entry name" value="ABC_tran"/>
    <property type="match status" value="1"/>
</dbReference>
<dbReference type="InterPro" id="IPR003439">
    <property type="entry name" value="ABC_transporter-like_ATP-bd"/>
</dbReference>
<keyword evidence="5" id="KW-0547">Nucleotide-binding</keyword>
<dbReference type="InterPro" id="IPR027417">
    <property type="entry name" value="P-loop_NTPase"/>
</dbReference>
<dbReference type="PANTHER" id="PTHR45772:SF9">
    <property type="entry name" value="CONSERVED COMPONENT OF ABC TRANSPORTER FOR NATURAL AMINO ACIDS"/>
    <property type="match status" value="1"/>
</dbReference>
<feature type="transmembrane region" description="Helical" evidence="9">
    <location>
        <begin position="331"/>
        <end position="350"/>
    </location>
</feature>
<evidence type="ECO:0000256" key="5">
    <source>
        <dbReference type="ARBA" id="ARBA00022741"/>
    </source>
</evidence>
<feature type="transmembrane region" description="Helical" evidence="9">
    <location>
        <begin position="507"/>
        <end position="524"/>
    </location>
</feature>
<feature type="transmembrane region" description="Helical" evidence="9">
    <location>
        <begin position="410"/>
        <end position="429"/>
    </location>
</feature>
<proteinExistence type="predicted"/>
<evidence type="ECO:0000259" key="10">
    <source>
        <dbReference type="PROSITE" id="PS50893"/>
    </source>
</evidence>
<keyword evidence="6 11" id="KW-0067">ATP-binding</keyword>
<feature type="transmembrane region" description="Helical" evidence="9">
    <location>
        <begin position="137"/>
        <end position="160"/>
    </location>
</feature>
<dbReference type="EMBL" id="WEGI01000024">
    <property type="protein sequence ID" value="MQY31844.1"/>
    <property type="molecule type" value="Genomic_DNA"/>
</dbReference>
<dbReference type="Gene3D" id="3.40.50.300">
    <property type="entry name" value="P-loop containing nucleotide triphosphate hydrolases"/>
    <property type="match status" value="1"/>
</dbReference>
<evidence type="ECO:0000256" key="8">
    <source>
        <dbReference type="ARBA" id="ARBA00023136"/>
    </source>
</evidence>
<dbReference type="InterPro" id="IPR003593">
    <property type="entry name" value="AAA+_ATPase"/>
</dbReference>
<keyword evidence="3" id="KW-1003">Cell membrane</keyword>
<dbReference type="GO" id="GO:0005524">
    <property type="term" value="F:ATP binding"/>
    <property type="evidence" value="ECO:0007669"/>
    <property type="project" value="UniProtKB-KW"/>
</dbReference>
<evidence type="ECO:0000256" key="2">
    <source>
        <dbReference type="ARBA" id="ARBA00022448"/>
    </source>
</evidence>
<evidence type="ECO:0000313" key="11">
    <source>
        <dbReference type="EMBL" id="MQY31844.1"/>
    </source>
</evidence>
<dbReference type="SMART" id="SM00382">
    <property type="entry name" value="AAA"/>
    <property type="match status" value="1"/>
</dbReference>
<feature type="transmembrane region" description="Helical" evidence="9">
    <location>
        <begin position="304"/>
        <end position="325"/>
    </location>
</feature>
<sequence>MSTLLPFIFIGLATGSVYGLAGVGLVLTYRTSGIFNFGHGALATVSAYLFYSTTVLHGWSPVWAAAVAILVLGPAMGLVLELIARRTQSATLAVQVATTVGLLLIVQGTVLLVYGNSTVREVPAYFPAGTVEVFGAFLQYTNLVTFAVTAVAVVLLSLYLRRARRGIAMLAVVDDPELLALSATSPVATRRFAWIIGATLAAGSGVLFAPLVPLEPTRLTLLVVAAFGATAIGMFRSLPITFAGGLAIGVVAALCTKWFTSGVFAGLSGSIPFLVLFVILIAFPKRKLVARSQLVPRRRPSWRAPARFQLGLGGVVLLMLVLVPSFVGFNVIYWTSGLALSIVILSLCLLVRMSGQVSLCQVTFMAIGAAGLSHLTQDQHWPWGLALLVAGLVAVPVGAVLAIPAIRLGGLYLALATFGFGVLVQSMFYTQNFFFGSSSSGVVLSRPSVAGLQDDKPFYYLVLILTVACALLIVGISRGRLGRLLRGLADSPAALETSGATVNITRVLVFCLSAFLAAIGGALWSANLGSASIGDFPPLQSLQYFALVIVLVGGAPWDGLVGGIPLAVIPAYFPSDSVSYVLTLIFGIGAVLYGLTATNDVDYSKLQGVIDRLARRKPRVQASVDEAERSELLTQLRAADGVFRARNLRVTYGGVVAVDGVHLEVPTGRITGLIGPNGAGKTTIFNACSGLIRAAAGDLTMDDRDLSRLSVAGRARHGLGRTFQRMQLFDSLTVAENVAFGAEAAMAGAAPLRHIFGQPGERRRVEVATEHALELCGLEEFRSTHVASLSTGQRRLVELARCLAGEHRILLLDEPSSGLDQTETRHFAEILRRVVDERNIGILLVEHDMSLVLSVCHKIYVIDFGKPIFEGTPREISTSPVVRSVYLGESDSHPHLDDSAALVQSGSGELA</sequence>
<dbReference type="CDD" id="cd06582">
    <property type="entry name" value="TM_PBP1_LivH_like"/>
    <property type="match status" value="1"/>
</dbReference>
<dbReference type="PROSITE" id="PS50893">
    <property type="entry name" value="ABC_TRANSPORTER_2"/>
    <property type="match status" value="1"/>
</dbReference>
<feature type="transmembrane region" description="Helical" evidence="9">
    <location>
        <begin position="6"/>
        <end position="27"/>
    </location>
</feature>
<dbReference type="InterPro" id="IPR032823">
    <property type="entry name" value="BCA_ABC_TP_C"/>
</dbReference>
<keyword evidence="2" id="KW-0813">Transport</keyword>
<keyword evidence="8 9" id="KW-0472">Membrane</keyword>
<dbReference type="GO" id="GO:0005886">
    <property type="term" value="C:plasma membrane"/>
    <property type="evidence" value="ECO:0007669"/>
    <property type="project" value="UniProtKB-SubCell"/>
</dbReference>
<dbReference type="SUPFAM" id="SSF52540">
    <property type="entry name" value="P-loop containing nucleoside triphosphate hydrolases"/>
    <property type="match status" value="1"/>
</dbReference>
<dbReference type="PANTHER" id="PTHR45772">
    <property type="entry name" value="CONSERVED COMPONENT OF ABC TRANSPORTER FOR NATURAL AMINO ACIDS-RELATED"/>
    <property type="match status" value="1"/>
</dbReference>
<dbReference type="CDD" id="cd03219">
    <property type="entry name" value="ABC_Mj1267_LivG_branched"/>
    <property type="match status" value="1"/>
</dbReference>
<feature type="transmembrane region" description="Helical" evidence="9">
    <location>
        <begin position="544"/>
        <end position="566"/>
    </location>
</feature>
<feature type="transmembrane region" description="Helical" evidence="9">
    <location>
        <begin position="192"/>
        <end position="212"/>
    </location>
</feature>
<feature type="transmembrane region" description="Helical" evidence="9">
    <location>
        <begin position="578"/>
        <end position="596"/>
    </location>
</feature>
<feature type="transmembrane region" description="Helical" evidence="9">
    <location>
        <begin position="34"/>
        <end position="51"/>
    </location>
</feature>
<dbReference type="AlphaFoldDB" id="A0A7K0E3W1"/>
<comment type="subcellular location">
    <subcellularLocation>
        <location evidence="1">Cell membrane</location>
        <topology evidence="1">Multi-pass membrane protein</topology>
    </subcellularLocation>
</comment>
<evidence type="ECO:0000256" key="3">
    <source>
        <dbReference type="ARBA" id="ARBA00022475"/>
    </source>
</evidence>